<name>A0ABD2N985_9CUCU</name>
<comment type="caution">
    <text evidence="1">The sequence shown here is derived from an EMBL/GenBank/DDBJ whole genome shotgun (WGS) entry which is preliminary data.</text>
</comment>
<organism evidence="1 2">
    <name type="scientific">Cryptolaemus montrouzieri</name>
    <dbReference type="NCBI Taxonomy" id="559131"/>
    <lineage>
        <taxon>Eukaryota</taxon>
        <taxon>Metazoa</taxon>
        <taxon>Ecdysozoa</taxon>
        <taxon>Arthropoda</taxon>
        <taxon>Hexapoda</taxon>
        <taxon>Insecta</taxon>
        <taxon>Pterygota</taxon>
        <taxon>Neoptera</taxon>
        <taxon>Endopterygota</taxon>
        <taxon>Coleoptera</taxon>
        <taxon>Polyphaga</taxon>
        <taxon>Cucujiformia</taxon>
        <taxon>Coccinelloidea</taxon>
        <taxon>Coccinellidae</taxon>
        <taxon>Scymninae</taxon>
        <taxon>Scymnini</taxon>
        <taxon>Cryptolaemus</taxon>
    </lineage>
</organism>
<gene>
    <name evidence="1" type="ORF">HHI36_019839</name>
</gene>
<keyword evidence="2" id="KW-1185">Reference proteome</keyword>
<evidence type="ECO:0000313" key="1">
    <source>
        <dbReference type="EMBL" id="KAL3275067.1"/>
    </source>
</evidence>
<dbReference type="AlphaFoldDB" id="A0ABD2N985"/>
<protein>
    <submittedName>
        <fullName evidence="1">Uncharacterized protein</fullName>
    </submittedName>
</protein>
<sequence length="158" mass="18486">MTKNKFRGIKRNFMNHGSQCMNYGTRTEPPTVSNEDNVIIVLPYFYAYPSSSKRTAARDLVMLKSAVTNILTEHKLHPYKFSKTCVINSEDSDSRRDLGETTLIRIQEDENSWDERNEISERGHFQPEKSQILRDAQAKFFSKISFNVFCLLYDDQFR</sequence>
<accession>A0ABD2N985</accession>
<dbReference type="Proteomes" id="UP001516400">
    <property type="component" value="Unassembled WGS sequence"/>
</dbReference>
<reference evidence="1 2" key="1">
    <citation type="journal article" date="2021" name="BMC Biol.">
        <title>Horizontally acquired antibacterial genes associated with adaptive radiation of ladybird beetles.</title>
        <authorList>
            <person name="Li H.S."/>
            <person name="Tang X.F."/>
            <person name="Huang Y.H."/>
            <person name="Xu Z.Y."/>
            <person name="Chen M.L."/>
            <person name="Du X.Y."/>
            <person name="Qiu B.Y."/>
            <person name="Chen P.T."/>
            <person name="Zhang W."/>
            <person name="Slipinski A."/>
            <person name="Escalona H.E."/>
            <person name="Waterhouse R.M."/>
            <person name="Zwick A."/>
            <person name="Pang H."/>
        </authorList>
    </citation>
    <scope>NUCLEOTIDE SEQUENCE [LARGE SCALE GENOMIC DNA]</scope>
    <source>
        <strain evidence="1">SYSU2018</strain>
    </source>
</reference>
<dbReference type="EMBL" id="JABFTP020000083">
    <property type="protein sequence ID" value="KAL3275067.1"/>
    <property type="molecule type" value="Genomic_DNA"/>
</dbReference>
<proteinExistence type="predicted"/>
<evidence type="ECO:0000313" key="2">
    <source>
        <dbReference type="Proteomes" id="UP001516400"/>
    </source>
</evidence>